<gene>
    <name evidence="3" type="primary">pseB</name>
    <name evidence="3" type="ORF">LKD75_16315</name>
</gene>
<dbReference type="PANTHER" id="PTHR43318">
    <property type="entry name" value="UDP-N-ACETYLGLUCOSAMINE 4,6-DEHYDRATASE"/>
    <property type="match status" value="1"/>
</dbReference>
<dbReference type="InterPro" id="IPR020025">
    <property type="entry name" value="PseB"/>
</dbReference>
<proteinExistence type="inferred from homology"/>
<dbReference type="EMBL" id="JAJEPV010000060">
    <property type="protein sequence ID" value="MCC2121127.1"/>
    <property type="molecule type" value="Genomic_DNA"/>
</dbReference>
<dbReference type="InterPro" id="IPR003869">
    <property type="entry name" value="Polysac_CapD-like"/>
</dbReference>
<reference evidence="3 4" key="1">
    <citation type="submission" date="2021-10" db="EMBL/GenBank/DDBJ databases">
        <title>Anaerobic single-cell dispensing facilitates the cultivation of human gut bacteria.</title>
        <authorList>
            <person name="Afrizal A."/>
        </authorList>
    </citation>
    <scope>NUCLEOTIDE SEQUENCE [LARGE SCALE GENOMIC DNA]</scope>
    <source>
        <strain evidence="3 4">CLA-AA-H273</strain>
    </source>
</reference>
<keyword evidence="3" id="KW-0456">Lyase</keyword>
<evidence type="ECO:0000259" key="2">
    <source>
        <dbReference type="Pfam" id="PF02719"/>
    </source>
</evidence>
<dbReference type="Gene3D" id="3.40.50.720">
    <property type="entry name" value="NAD(P)-binding Rossmann-like Domain"/>
    <property type="match status" value="1"/>
</dbReference>
<evidence type="ECO:0000313" key="4">
    <source>
        <dbReference type="Proteomes" id="UP001197795"/>
    </source>
</evidence>
<dbReference type="Pfam" id="PF02719">
    <property type="entry name" value="Polysacc_synt_2"/>
    <property type="match status" value="1"/>
</dbReference>
<dbReference type="InterPro" id="IPR051203">
    <property type="entry name" value="Polysaccharide_Synthase-Rel"/>
</dbReference>
<dbReference type="NCBIfam" id="TIGR03589">
    <property type="entry name" value="PseB"/>
    <property type="match status" value="1"/>
</dbReference>
<dbReference type="InterPro" id="IPR036291">
    <property type="entry name" value="NAD(P)-bd_dom_sf"/>
</dbReference>
<dbReference type="PANTHER" id="PTHR43318:SF2">
    <property type="entry name" value="UDP-N-ACETYLGLUCOSAMINE 4,6-DEHYDRATASE (INVERTING)"/>
    <property type="match status" value="1"/>
</dbReference>
<dbReference type="SUPFAM" id="SSF51735">
    <property type="entry name" value="NAD(P)-binding Rossmann-fold domains"/>
    <property type="match status" value="1"/>
</dbReference>
<comment type="similarity">
    <text evidence="1">Belongs to the polysaccharide synthase family.</text>
</comment>
<dbReference type="GO" id="GO:0016829">
    <property type="term" value="F:lyase activity"/>
    <property type="evidence" value="ECO:0007669"/>
    <property type="project" value="UniProtKB-KW"/>
</dbReference>
<name>A0AAE3D8Y0_9FIRM</name>
<evidence type="ECO:0000313" key="3">
    <source>
        <dbReference type="EMBL" id="MCC2121127.1"/>
    </source>
</evidence>
<protein>
    <submittedName>
        <fullName evidence="3">UDP-N-acetylglucosamine 4,6-dehydratase (Inverting)</fullName>
        <ecNumber evidence="3">4.2.1.115</ecNumber>
    </submittedName>
</protein>
<dbReference type="RefSeq" id="WP_118731087.1">
    <property type="nucleotide sequence ID" value="NZ_JAJEPV010000060.1"/>
</dbReference>
<feature type="domain" description="Polysaccharide biosynthesis protein CapD-like" evidence="2">
    <location>
        <begin position="8"/>
        <end position="282"/>
    </location>
</feature>
<evidence type="ECO:0000256" key="1">
    <source>
        <dbReference type="ARBA" id="ARBA00007430"/>
    </source>
</evidence>
<comment type="caution">
    <text evidence="3">The sequence shown here is derived from an EMBL/GenBank/DDBJ whole genome shotgun (WGS) entry which is preliminary data.</text>
</comment>
<dbReference type="EC" id="4.2.1.115" evidence="3"/>
<dbReference type="CDD" id="cd05237">
    <property type="entry name" value="UDP_invert_4-6DH_SDR_e"/>
    <property type="match status" value="1"/>
</dbReference>
<sequence length="332" mass="37257">MLLDNKSILITGGTGSFGKAFTKYVLDNYNPRKIIIYSRDEFKQFIMQNEFKQYADKLRFFIGDVRDKERLTRAFEGVDYVIHAAALKQVPACEYNPAEAIKTNIHGAQNVIDAALDTGVKKVVALSTDKAVNPVNLYGGTKLVSDKLFIAANAYAGSKDICFSIVRYGNVAGSRGSVIPFFHNIIKNGGTELPITDYRMTRFWISLQQGVELVIKALEESKGGETFISKIPSFKITDLAQAMLPGCEMPEVGIREGEKLHEIMVTVEDSMNTYEYDKHFIVYPQMVWSESRRAVPTGKRVAEGFSYSSGNNTEWLSVEQIRELLKTIDLEK</sequence>
<accession>A0AAE3D8Y0</accession>
<dbReference type="Proteomes" id="UP001197795">
    <property type="component" value="Unassembled WGS sequence"/>
</dbReference>
<organism evidence="3 4">
    <name type="scientific">Waltera acetigignens</name>
    <dbReference type="NCBI Taxonomy" id="2981769"/>
    <lineage>
        <taxon>Bacteria</taxon>
        <taxon>Bacillati</taxon>
        <taxon>Bacillota</taxon>
        <taxon>Clostridia</taxon>
        <taxon>Lachnospirales</taxon>
        <taxon>Lachnospiraceae</taxon>
        <taxon>Waltera</taxon>
    </lineage>
</organism>
<dbReference type="AlphaFoldDB" id="A0AAE3D8Y0"/>
<keyword evidence="4" id="KW-1185">Reference proteome</keyword>